<feature type="chain" id="PRO_5040931776" description="Surface antigen domain-containing protein" evidence="2">
    <location>
        <begin position="20"/>
        <end position="149"/>
    </location>
</feature>
<dbReference type="PROSITE" id="PS51257">
    <property type="entry name" value="PROKAR_LIPOPROTEIN"/>
    <property type="match status" value="1"/>
</dbReference>
<feature type="signal peptide" evidence="2">
    <location>
        <begin position="1"/>
        <end position="19"/>
    </location>
</feature>
<proteinExistence type="predicted"/>
<protein>
    <recommendedName>
        <fullName evidence="5">Surface antigen domain-containing protein</fullName>
    </recommendedName>
</protein>
<feature type="region of interest" description="Disordered" evidence="1">
    <location>
        <begin position="31"/>
        <end position="110"/>
    </location>
</feature>
<comment type="caution">
    <text evidence="3">The sequence shown here is derived from an EMBL/GenBank/DDBJ whole genome shotgun (WGS) entry which is preliminary data.</text>
</comment>
<accession>A0A9W6LR41</accession>
<evidence type="ECO:0000256" key="1">
    <source>
        <dbReference type="SAM" id="MobiDB-lite"/>
    </source>
</evidence>
<keyword evidence="2" id="KW-0732">Signal</keyword>
<sequence length="149" mass="15350">MTRAKATLAITLLSASLGACNSPAPAPTTLAAPAKTPAAPAMTPAAPAMTLAAPAESTPQPPAAGVLDGPIGQSLDERDRNAAIGAQQEAVSSGTRKSWRGSRGSYGFVTPGPENGDCREYTHKIFINGRPREARGQACRDNGAWRIKN</sequence>
<dbReference type="AlphaFoldDB" id="A0A9W6LR41"/>
<dbReference type="RefSeq" id="WP_281801022.1">
    <property type="nucleotide sequence ID" value="NZ_BSEC01000001.1"/>
</dbReference>
<evidence type="ECO:0008006" key="5">
    <source>
        <dbReference type="Google" id="ProtNLM"/>
    </source>
</evidence>
<gene>
    <name evidence="3" type="ORF">LMG27198_10390</name>
</gene>
<dbReference type="EMBL" id="BSEC01000001">
    <property type="protein sequence ID" value="GLI92047.1"/>
    <property type="molecule type" value="Genomic_DNA"/>
</dbReference>
<organism evidence="3 4">
    <name type="scientific">Methylocystis echinoides</name>
    <dbReference type="NCBI Taxonomy" id="29468"/>
    <lineage>
        <taxon>Bacteria</taxon>
        <taxon>Pseudomonadati</taxon>
        <taxon>Pseudomonadota</taxon>
        <taxon>Alphaproteobacteria</taxon>
        <taxon>Hyphomicrobiales</taxon>
        <taxon>Methylocystaceae</taxon>
        <taxon>Methylocystis</taxon>
    </lineage>
</organism>
<dbReference type="Proteomes" id="UP001144323">
    <property type="component" value="Unassembled WGS sequence"/>
</dbReference>
<evidence type="ECO:0000256" key="2">
    <source>
        <dbReference type="SAM" id="SignalP"/>
    </source>
</evidence>
<evidence type="ECO:0000313" key="4">
    <source>
        <dbReference type="Proteomes" id="UP001144323"/>
    </source>
</evidence>
<feature type="compositionally biased region" description="Low complexity" evidence="1">
    <location>
        <begin position="31"/>
        <end position="55"/>
    </location>
</feature>
<reference evidence="3" key="1">
    <citation type="journal article" date="2023" name="Int. J. Syst. Evol. Microbiol.">
        <title>Methylocystis iwaonis sp. nov., a type II methane-oxidizing bacterium from surface soil of a rice paddy field in Japan, and emended description of the genus Methylocystis (ex Whittenbury et al. 1970) Bowman et al. 1993.</title>
        <authorList>
            <person name="Kaise H."/>
            <person name="Sawadogo J.B."/>
            <person name="Alam M.S."/>
            <person name="Ueno C."/>
            <person name="Dianou D."/>
            <person name="Shinjo R."/>
            <person name="Asakawa S."/>
        </authorList>
    </citation>
    <scope>NUCLEOTIDE SEQUENCE</scope>
    <source>
        <strain evidence="3">LMG27198</strain>
    </source>
</reference>
<keyword evidence="4" id="KW-1185">Reference proteome</keyword>
<name>A0A9W6LR41_9HYPH</name>
<evidence type="ECO:0000313" key="3">
    <source>
        <dbReference type="EMBL" id="GLI92047.1"/>
    </source>
</evidence>